<proteinExistence type="predicted"/>
<sequence length="135" mass="15452">MRDLGAILVEDDNFQKWKPGGRQREDLLGDILLREAFEKLFGDLEVNPHNIQNISDLIEFTKRTPAEDYQAYGADWFESSRDALGSSQSDEFLQCKRRMEDLGEDLVRLLDRTSCDVLLATPQPTLLSMLGGFQR</sequence>
<organism evidence="1 2">
    <name type="scientific">Podospora aff. communis PSN243</name>
    <dbReference type="NCBI Taxonomy" id="3040156"/>
    <lineage>
        <taxon>Eukaryota</taxon>
        <taxon>Fungi</taxon>
        <taxon>Dikarya</taxon>
        <taxon>Ascomycota</taxon>
        <taxon>Pezizomycotina</taxon>
        <taxon>Sordariomycetes</taxon>
        <taxon>Sordariomycetidae</taxon>
        <taxon>Sordariales</taxon>
        <taxon>Podosporaceae</taxon>
        <taxon>Podospora</taxon>
    </lineage>
</organism>
<dbReference type="Gene3D" id="3.90.1300.10">
    <property type="entry name" value="Amidase signature (AS) domain"/>
    <property type="match status" value="1"/>
</dbReference>
<reference evidence="1" key="2">
    <citation type="submission" date="2023-05" db="EMBL/GenBank/DDBJ databases">
        <authorList>
            <consortium name="Lawrence Berkeley National Laboratory"/>
            <person name="Steindorff A."/>
            <person name="Hensen N."/>
            <person name="Bonometti L."/>
            <person name="Westerberg I."/>
            <person name="Brannstrom I.O."/>
            <person name="Guillou S."/>
            <person name="Cros-Aarteil S."/>
            <person name="Calhoun S."/>
            <person name="Haridas S."/>
            <person name="Kuo A."/>
            <person name="Mondo S."/>
            <person name="Pangilinan J."/>
            <person name="Riley R."/>
            <person name="Labutti K."/>
            <person name="Andreopoulos B."/>
            <person name="Lipzen A."/>
            <person name="Chen C."/>
            <person name="Yanf M."/>
            <person name="Daum C."/>
            <person name="Ng V."/>
            <person name="Clum A."/>
            <person name="Ohm R."/>
            <person name="Martin F."/>
            <person name="Silar P."/>
            <person name="Natvig D."/>
            <person name="Lalanne C."/>
            <person name="Gautier V."/>
            <person name="Ament-Velasquez S.L."/>
            <person name="Kruys A."/>
            <person name="Hutchinson M.I."/>
            <person name="Powell A.J."/>
            <person name="Barry K."/>
            <person name="Miller A.N."/>
            <person name="Grigoriev I.V."/>
            <person name="Debuchy R."/>
            <person name="Gladieux P."/>
            <person name="Thoren M.H."/>
            <person name="Johannesson H."/>
        </authorList>
    </citation>
    <scope>NUCLEOTIDE SEQUENCE</scope>
    <source>
        <strain evidence="1">PSN243</strain>
    </source>
</reference>
<dbReference type="InterPro" id="IPR036928">
    <property type="entry name" value="AS_sf"/>
</dbReference>
<keyword evidence="2" id="KW-1185">Reference proteome</keyword>
<gene>
    <name evidence="1" type="ORF">QBC34DRAFT_428791</name>
</gene>
<evidence type="ECO:0000313" key="2">
    <source>
        <dbReference type="Proteomes" id="UP001321760"/>
    </source>
</evidence>
<reference evidence="1" key="1">
    <citation type="journal article" date="2023" name="Mol. Phylogenet. Evol.">
        <title>Genome-scale phylogeny and comparative genomics of the fungal order Sordariales.</title>
        <authorList>
            <person name="Hensen N."/>
            <person name="Bonometti L."/>
            <person name="Westerberg I."/>
            <person name="Brannstrom I.O."/>
            <person name="Guillou S."/>
            <person name="Cros-Aarteil S."/>
            <person name="Calhoun S."/>
            <person name="Haridas S."/>
            <person name="Kuo A."/>
            <person name="Mondo S."/>
            <person name="Pangilinan J."/>
            <person name="Riley R."/>
            <person name="LaButti K."/>
            <person name="Andreopoulos B."/>
            <person name="Lipzen A."/>
            <person name="Chen C."/>
            <person name="Yan M."/>
            <person name="Daum C."/>
            <person name="Ng V."/>
            <person name="Clum A."/>
            <person name="Steindorff A."/>
            <person name="Ohm R.A."/>
            <person name="Martin F."/>
            <person name="Silar P."/>
            <person name="Natvig D.O."/>
            <person name="Lalanne C."/>
            <person name="Gautier V."/>
            <person name="Ament-Velasquez S.L."/>
            <person name="Kruys A."/>
            <person name="Hutchinson M.I."/>
            <person name="Powell A.J."/>
            <person name="Barry K."/>
            <person name="Miller A.N."/>
            <person name="Grigoriev I.V."/>
            <person name="Debuchy R."/>
            <person name="Gladieux P."/>
            <person name="Hiltunen Thoren M."/>
            <person name="Johannesson H."/>
        </authorList>
    </citation>
    <scope>NUCLEOTIDE SEQUENCE</scope>
    <source>
        <strain evidence="1">PSN243</strain>
    </source>
</reference>
<dbReference type="Proteomes" id="UP001321760">
    <property type="component" value="Unassembled WGS sequence"/>
</dbReference>
<comment type="caution">
    <text evidence="1">The sequence shown here is derived from an EMBL/GenBank/DDBJ whole genome shotgun (WGS) entry which is preliminary data.</text>
</comment>
<evidence type="ECO:0000313" key="1">
    <source>
        <dbReference type="EMBL" id="KAK4445824.1"/>
    </source>
</evidence>
<dbReference type="AlphaFoldDB" id="A0AAV9GCN0"/>
<accession>A0AAV9GCN0</accession>
<name>A0AAV9GCN0_9PEZI</name>
<protein>
    <submittedName>
        <fullName evidence="1">Uncharacterized protein</fullName>
    </submittedName>
</protein>
<dbReference type="EMBL" id="MU865962">
    <property type="protein sequence ID" value="KAK4445824.1"/>
    <property type="molecule type" value="Genomic_DNA"/>
</dbReference>